<dbReference type="EMBL" id="FNAG01000001">
    <property type="protein sequence ID" value="SDD12697.1"/>
    <property type="molecule type" value="Genomic_DNA"/>
</dbReference>
<protein>
    <recommendedName>
        <fullName evidence="3">Type II secretion system core protein G</fullName>
    </recommendedName>
</protein>
<dbReference type="InterPro" id="IPR012902">
    <property type="entry name" value="N_methyl_site"/>
</dbReference>
<evidence type="ECO:0000256" key="6">
    <source>
        <dbReference type="ARBA" id="ARBA00022519"/>
    </source>
</evidence>
<dbReference type="GO" id="GO:0005886">
    <property type="term" value="C:plasma membrane"/>
    <property type="evidence" value="ECO:0007669"/>
    <property type="project" value="UniProtKB-SubCell"/>
</dbReference>
<dbReference type="PRINTS" id="PR00813">
    <property type="entry name" value="BCTERIALGSPG"/>
</dbReference>
<evidence type="ECO:0000256" key="7">
    <source>
        <dbReference type="ARBA" id="ARBA00022692"/>
    </source>
</evidence>
<feature type="transmembrane region" description="Helical" evidence="10">
    <location>
        <begin position="26"/>
        <end position="50"/>
    </location>
</feature>
<dbReference type="GO" id="GO:0015628">
    <property type="term" value="P:protein secretion by the type II secretion system"/>
    <property type="evidence" value="ECO:0007669"/>
    <property type="project" value="InterPro"/>
</dbReference>
<evidence type="ECO:0000256" key="1">
    <source>
        <dbReference type="ARBA" id="ARBA00004377"/>
    </source>
</evidence>
<dbReference type="STRING" id="265719.SAMN04488509_101350"/>
<dbReference type="NCBIfam" id="TIGR02532">
    <property type="entry name" value="IV_pilin_GFxxxE"/>
    <property type="match status" value="1"/>
</dbReference>
<evidence type="ECO:0000259" key="11">
    <source>
        <dbReference type="Pfam" id="PF08334"/>
    </source>
</evidence>
<evidence type="ECO:0000313" key="13">
    <source>
        <dbReference type="Proteomes" id="UP000199603"/>
    </source>
</evidence>
<keyword evidence="9 10" id="KW-0472">Membrane</keyword>
<keyword evidence="6" id="KW-0997">Cell inner membrane</keyword>
<dbReference type="PROSITE" id="PS00409">
    <property type="entry name" value="PROKAR_NTER_METHYL"/>
    <property type="match status" value="1"/>
</dbReference>
<dbReference type="Pfam" id="PF07963">
    <property type="entry name" value="N_methyl"/>
    <property type="match status" value="1"/>
</dbReference>
<keyword evidence="5" id="KW-0488">Methylation</keyword>
<dbReference type="InterPro" id="IPR045584">
    <property type="entry name" value="Pilin-like"/>
</dbReference>
<evidence type="ECO:0000256" key="3">
    <source>
        <dbReference type="ARBA" id="ARBA00020042"/>
    </source>
</evidence>
<proteinExistence type="inferred from homology"/>
<reference evidence="12 13" key="1">
    <citation type="submission" date="2016-10" db="EMBL/GenBank/DDBJ databases">
        <authorList>
            <person name="de Groot N.N."/>
        </authorList>
    </citation>
    <scope>NUCLEOTIDE SEQUENCE [LARGE SCALE GENOMIC DNA]</scope>
    <source>
        <strain evidence="12 13">DSM 16957</strain>
    </source>
</reference>
<evidence type="ECO:0000313" key="12">
    <source>
        <dbReference type="EMBL" id="SDD12697.1"/>
    </source>
</evidence>
<dbReference type="InterPro" id="IPR000983">
    <property type="entry name" value="Bac_GSPG_pilin"/>
</dbReference>
<keyword evidence="13" id="KW-1185">Reference proteome</keyword>
<evidence type="ECO:0000256" key="5">
    <source>
        <dbReference type="ARBA" id="ARBA00022481"/>
    </source>
</evidence>
<keyword evidence="7 10" id="KW-0812">Transmembrane</keyword>
<dbReference type="InterPro" id="IPR013545">
    <property type="entry name" value="T2SS_protein-GspG_C"/>
</dbReference>
<dbReference type="NCBIfam" id="TIGR01710">
    <property type="entry name" value="typeII_sec_gspG"/>
    <property type="match status" value="1"/>
</dbReference>
<accession>A0A1G6S9A0</accession>
<dbReference type="Pfam" id="PF08334">
    <property type="entry name" value="T2SSG"/>
    <property type="match status" value="1"/>
</dbReference>
<evidence type="ECO:0000256" key="2">
    <source>
        <dbReference type="ARBA" id="ARBA00009984"/>
    </source>
</evidence>
<dbReference type="GO" id="GO:0015627">
    <property type="term" value="C:type II protein secretion system complex"/>
    <property type="evidence" value="ECO:0007669"/>
    <property type="project" value="InterPro"/>
</dbReference>
<comment type="similarity">
    <text evidence="2">Belongs to the GSP G family.</text>
</comment>
<evidence type="ECO:0000256" key="10">
    <source>
        <dbReference type="SAM" id="Phobius"/>
    </source>
</evidence>
<dbReference type="RefSeq" id="WP_176763963.1">
    <property type="nucleotide sequence ID" value="NZ_FNAG01000001.1"/>
</dbReference>
<dbReference type="PANTHER" id="PTHR30093:SF44">
    <property type="entry name" value="TYPE II SECRETION SYSTEM CORE PROTEIN G"/>
    <property type="match status" value="1"/>
</dbReference>
<evidence type="ECO:0000256" key="4">
    <source>
        <dbReference type="ARBA" id="ARBA00022475"/>
    </source>
</evidence>
<comment type="subcellular location">
    <subcellularLocation>
        <location evidence="1">Cell inner membrane</location>
        <topology evidence="1">Single-pass membrane protein</topology>
    </subcellularLocation>
</comment>
<evidence type="ECO:0000256" key="9">
    <source>
        <dbReference type="ARBA" id="ARBA00023136"/>
    </source>
</evidence>
<feature type="domain" description="Type II secretion system protein GspG C-terminal" evidence="11">
    <location>
        <begin position="48"/>
        <end position="155"/>
    </location>
</feature>
<sequence length="156" mass="16864">MIFRPSSRVHADVPARLSAQRSSRGFTLIEILVVVTILGILAALVVPQLMSYPDEARVTRAQQDIQSLRTALDLYRMDNFSYPSTEQGLGALVAKPGGRPEAPNWRSGGYIKELPKDPWGGDYVYLSPGQTGDFDLYSLGADRAPGGEGAAADIGR</sequence>
<dbReference type="InterPro" id="IPR010054">
    <property type="entry name" value="Type2_sec_GspG"/>
</dbReference>
<dbReference type="SUPFAM" id="SSF54523">
    <property type="entry name" value="Pili subunits"/>
    <property type="match status" value="1"/>
</dbReference>
<keyword evidence="4" id="KW-1003">Cell membrane</keyword>
<organism evidence="12 13">
    <name type="scientific">Aquimonas voraii</name>
    <dbReference type="NCBI Taxonomy" id="265719"/>
    <lineage>
        <taxon>Bacteria</taxon>
        <taxon>Pseudomonadati</taxon>
        <taxon>Pseudomonadota</taxon>
        <taxon>Gammaproteobacteria</taxon>
        <taxon>Lysobacterales</taxon>
        <taxon>Lysobacteraceae</taxon>
        <taxon>Aquimonas</taxon>
    </lineage>
</organism>
<dbReference type="AlphaFoldDB" id="A0A1G6S9A0"/>
<name>A0A1G6S9A0_9GAMM</name>
<gene>
    <name evidence="12" type="ORF">SAMN04488509_101350</name>
</gene>
<dbReference type="Gene3D" id="3.30.700.10">
    <property type="entry name" value="Glycoprotein, Type 4 Pilin"/>
    <property type="match status" value="1"/>
</dbReference>
<evidence type="ECO:0000256" key="8">
    <source>
        <dbReference type="ARBA" id="ARBA00022989"/>
    </source>
</evidence>
<keyword evidence="8 10" id="KW-1133">Transmembrane helix</keyword>
<dbReference type="Proteomes" id="UP000199603">
    <property type="component" value="Unassembled WGS sequence"/>
</dbReference>
<dbReference type="PANTHER" id="PTHR30093">
    <property type="entry name" value="GENERAL SECRETION PATHWAY PROTEIN G"/>
    <property type="match status" value="1"/>
</dbReference>